<dbReference type="InterPro" id="IPR000780">
    <property type="entry name" value="CheR_MeTrfase"/>
</dbReference>
<evidence type="ECO:0000313" key="8">
    <source>
        <dbReference type="Proteomes" id="UP000295504"/>
    </source>
</evidence>
<dbReference type="Pfam" id="PF01739">
    <property type="entry name" value="CheR"/>
    <property type="match status" value="1"/>
</dbReference>
<dbReference type="EMBL" id="SLYC01000027">
    <property type="protein sequence ID" value="TCQ01492.1"/>
    <property type="molecule type" value="Genomic_DNA"/>
</dbReference>
<evidence type="ECO:0000256" key="3">
    <source>
        <dbReference type="ARBA" id="ARBA00022603"/>
    </source>
</evidence>
<keyword evidence="3 7" id="KW-0489">Methyltransferase</keyword>
<dbReference type="EC" id="2.1.1.80" evidence="2"/>
<dbReference type="SMART" id="SM00138">
    <property type="entry name" value="MeTrc"/>
    <property type="match status" value="1"/>
</dbReference>
<accession>A0A4R2TH27</accession>
<dbReference type="InterPro" id="IPR022641">
    <property type="entry name" value="CheR_N"/>
</dbReference>
<dbReference type="InterPro" id="IPR022642">
    <property type="entry name" value="CheR_C"/>
</dbReference>
<dbReference type="OrthoDB" id="9816309at2"/>
<dbReference type="PANTHER" id="PTHR24422:SF19">
    <property type="entry name" value="CHEMOTAXIS PROTEIN METHYLTRANSFERASE"/>
    <property type="match status" value="1"/>
</dbReference>
<gene>
    <name evidence="7" type="ORF">EDD79_102711</name>
</gene>
<dbReference type="GO" id="GO:0008983">
    <property type="term" value="F:protein-glutamate O-methyltransferase activity"/>
    <property type="evidence" value="ECO:0007669"/>
    <property type="project" value="UniProtKB-EC"/>
</dbReference>
<proteinExistence type="predicted"/>
<dbReference type="PANTHER" id="PTHR24422">
    <property type="entry name" value="CHEMOTAXIS PROTEIN METHYLTRANSFERASE"/>
    <property type="match status" value="1"/>
</dbReference>
<comment type="catalytic activity">
    <reaction evidence="1">
        <text>L-glutamyl-[protein] + S-adenosyl-L-methionine = [protein]-L-glutamate 5-O-methyl ester + S-adenosyl-L-homocysteine</text>
        <dbReference type="Rhea" id="RHEA:24452"/>
        <dbReference type="Rhea" id="RHEA-COMP:10208"/>
        <dbReference type="Rhea" id="RHEA-COMP:10311"/>
        <dbReference type="ChEBI" id="CHEBI:29973"/>
        <dbReference type="ChEBI" id="CHEBI:57856"/>
        <dbReference type="ChEBI" id="CHEBI:59789"/>
        <dbReference type="ChEBI" id="CHEBI:82795"/>
        <dbReference type="EC" id="2.1.1.80"/>
    </reaction>
</comment>
<dbReference type="PROSITE" id="PS50123">
    <property type="entry name" value="CHER"/>
    <property type="match status" value="1"/>
</dbReference>
<keyword evidence="8" id="KW-1185">Reference proteome</keyword>
<evidence type="ECO:0000256" key="2">
    <source>
        <dbReference type="ARBA" id="ARBA00012534"/>
    </source>
</evidence>
<dbReference type="Proteomes" id="UP000295504">
    <property type="component" value="Unassembled WGS sequence"/>
</dbReference>
<reference evidence="7 8" key="1">
    <citation type="submission" date="2019-03" db="EMBL/GenBank/DDBJ databases">
        <title>Genomic Encyclopedia of Type Strains, Phase IV (KMG-IV): sequencing the most valuable type-strain genomes for metagenomic binning, comparative biology and taxonomic classification.</title>
        <authorList>
            <person name="Goeker M."/>
        </authorList>
    </citation>
    <scope>NUCLEOTIDE SEQUENCE [LARGE SCALE GENOMIC DNA]</scope>
    <source>
        <strain evidence="7 8">DSM 100013</strain>
    </source>
</reference>
<keyword evidence="4 7" id="KW-0808">Transferase</keyword>
<name>A0A4R2TH27_9FIRM</name>
<dbReference type="SUPFAM" id="SSF53335">
    <property type="entry name" value="S-adenosyl-L-methionine-dependent methyltransferases"/>
    <property type="match status" value="1"/>
</dbReference>
<dbReference type="Gene3D" id="3.40.50.150">
    <property type="entry name" value="Vaccinia Virus protein VP39"/>
    <property type="match status" value="1"/>
</dbReference>
<evidence type="ECO:0000256" key="1">
    <source>
        <dbReference type="ARBA" id="ARBA00001541"/>
    </source>
</evidence>
<sequence length="255" mass="29877">MDGYEIFKQKVYKKTGIDLSSYKERQMKRRIESLMQRNGFNDFDNYFNAFTNSKIFDEFINYLTINVSEFYRNPQQWDVLEAEVFPILLKNKSNIKIWSAACSTGEEPYSLVMLLTKFLPLNQINIIATDIDLGAINKAKVGLYTAKSVANLPKVHIDKYFTQVSDSYKISESIKSRVTFEQHNLLKDTYPKNCDLIICRNVMIYFTEEAKHEIYHKFHDSLVKDGILFVGSTEQIILPNRYNLAPIKTFFYKKM</sequence>
<dbReference type="InterPro" id="IPR050903">
    <property type="entry name" value="Bact_Chemotaxis_MeTrfase"/>
</dbReference>
<dbReference type="SUPFAM" id="SSF47757">
    <property type="entry name" value="Chemotaxis receptor methyltransferase CheR, N-terminal domain"/>
    <property type="match status" value="1"/>
</dbReference>
<dbReference type="InterPro" id="IPR036804">
    <property type="entry name" value="CheR_N_sf"/>
</dbReference>
<dbReference type="InterPro" id="IPR029063">
    <property type="entry name" value="SAM-dependent_MTases_sf"/>
</dbReference>
<evidence type="ECO:0000313" key="7">
    <source>
        <dbReference type="EMBL" id="TCQ01492.1"/>
    </source>
</evidence>
<feature type="domain" description="CheR-type methyltransferase" evidence="6">
    <location>
        <begin position="1"/>
        <end position="255"/>
    </location>
</feature>
<evidence type="ECO:0000259" key="6">
    <source>
        <dbReference type="PROSITE" id="PS50123"/>
    </source>
</evidence>
<dbReference type="RefSeq" id="WP_132848923.1">
    <property type="nucleotide sequence ID" value="NZ_CP058648.1"/>
</dbReference>
<evidence type="ECO:0000256" key="4">
    <source>
        <dbReference type="ARBA" id="ARBA00022679"/>
    </source>
</evidence>
<organism evidence="7 8">
    <name type="scientific">Serpentinicella alkaliphila</name>
    <dbReference type="NCBI Taxonomy" id="1734049"/>
    <lineage>
        <taxon>Bacteria</taxon>
        <taxon>Bacillati</taxon>
        <taxon>Bacillota</taxon>
        <taxon>Clostridia</taxon>
        <taxon>Peptostreptococcales</taxon>
        <taxon>Natronincolaceae</taxon>
        <taxon>Serpentinicella</taxon>
    </lineage>
</organism>
<dbReference type="GO" id="GO:0032259">
    <property type="term" value="P:methylation"/>
    <property type="evidence" value="ECO:0007669"/>
    <property type="project" value="UniProtKB-KW"/>
</dbReference>
<dbReference type="Gene3D" id="1.10.155.10">
    <property type="entry name" value="Chemotaxis receptor methyltransferase CheR, N-terminal domain"/>
    <property type="match status" value="1"/>
</dbReference>
<dbReference type="AlphaFoldDB" id="A0A4R2TH27"/>
<evidence type="ECO:0000256" key="5">
    <source>
        <dbReference type="ARBA" id="ARBA00022691"/>
    </source>
</evidence>
<dbReference type="Pfam" id="PF03705">
    <property type="entry name" value="CheR_N"/>
    <property type="match status" value="1"/>
</dbReference>
<keyword evidence="5" id="KW-0949">S-adenosyl-L-methionine</keyword>
<comment type="caution">
    <text evidence="7">The sequence shown here is derived from an EMBL/GenBank/DDBJ whole genome shotgun (WGS) entry which is preliminary data.</text>
</comment>
<dbReference type="PRINTS" id="PR00996">
    <property type="entry name" value="CHERMTFRASE"/>
</dbReference>
<protein>
    <recommendedName>
        <fullName evidence="2">protein-glutamate O-methyltransferase</fullName>
        <ecNumber evidence="2">2.1.1.80</ecNumber>
    </recommendedName>
</protein>